<dbReference type="PANTHER" id="PTHR42106">
    <property type="entry name" value="CHROMOSOME 10, WHOLE GENOME SHOTGUN SEQUENCE"/>
    <property type="match status" value="1"/>
</dbReference>
<feature type="region of interest" description="Disordered" evidence="1">
    <location>
        <begin position="319"/>
        <end position="363"/>
    </location>
</feature>
<evidence type="ECO:0000313" key="2">
    <source>
        <dbReference type="EMBL" id="SZF05636.1"/>
    </source>
</evidence>
<dbReference type="AlphaFoldDB" id="A0A383V0V8"/>
<dbReference type="PANTHER" id="PTHR42106:SF1">
    <property type="match status" value="1"/>
</dbReference>
<feature type="compositionally biased region" description="Low complexity" evidence="1">
    <location>
        <begin position="512"/>
        <end position="526"/>
    </location>
</feature>
<dbReference type="EMBL" id="UNSH01000081">
    <property type="protein sequence ID" value="SZF05636.1"/>
    <property type="molecule type" value="Genomic_DNA"/>
</dbReference>
<feature type="region of interest" description="Disordered" evidence="1">
    <location>
        <begin position="270"/>
        <end position="302"/>
    </location>
</feature>
<name>A0A383V0V8_BLUHO</name>
<dbReference type="VEuPathDB" id="FungiDB:BLGHR1_16439"/>
<feature type="region of interest" description="Disordered" evidence="1">
    <location>
        <begin position="507"/>
        <end position="531"/>
    </location>
</feature>
<gene>
    <name evidence="2" type="ORF">BLGHR1_16439</name>
</gene>
<feature type="compositionally biased region" description="Low complexity" evidence="1">
    <location>
        <begin position="34"/>
        <end position="49"/>
    </location>
</feature>
<proteinExistence type="predicted"/>
<feature type="compositionally biased region" description="Polar residues" evidence="1">
    <location>
        <begin position="270"/>
        <end position="297"/>
    </location>
</feature>
<accession>A0A383V0V8</accession>
<feature type="compositionally biased region" description="Basic and acidic residues" evidence="1">
    <location>
        <begin position="9"/>
        <end position="22"/>
    </location>
</feature>
<dbReference type="Proteomes" id="UP000275772">
    <property type="component" value="Unassembled WGS sequence"/>
</dbReference>
<feature type="compositionally biased region" description="Basic and acidic residues" evidence="1">
    <location>
        <begin position="327"/>
        <end position="339"/>
    </location>
</feature>
<reference evidence="2 3" key="1">
    <citation type="submission" date="2017-11" db="EMBL/GenBank/DDBJ databases">
        <authorList>
            <person name="Kracher B."/>
        </authorList>
    </citation>
    <scope>NUCLEOTIDE SEQUENCE [LARGE SCALE GENOMIC DNA]</scope>
    <source>
        <strain evidence="2 3">RACE1</strain>
    </source>
</reference>
<organism evidence="2 3">
    <name type="scientific">Blumeria hordei</name>
    <name type="common">Barley powdery mildew</name>
    <name type="synonym">Blumeria graminis f. sp. hordei</name>
    <dbReference type="NCBI Taxonomy" id="2867405"/>
    <lineage>
        <taxon>Eukaryota</taxon>
        <taxon>Fungi</taxon>
        <taxon>Dikarya</taxon>
        <taxon>Ascomycota</taxon>
        <taxon>Pezizomycotina</taxon>
        <taxon>Leotiomycetes</taxon>
        <taxon>Erysiphales</taxon>
        <taxon>Erysiphaceae</taxon>
        <taxon>Blumeria</taxon>
    </lineage>
</organism>
<feature type="region of interest" description="Disordered" evidence="1">
    <location>
        <begin position="1"/>
        <end position="58"/>
    </location>
</feature>
<sequence>MLRNQSKQYLKDRRQNDEEQQKLKVRTGFKVRSLSEASLSALPSSSNENELGRGEVRDDSLLSRYPKASKRLSFPMGNISLQTPREPVPSRPPMSISPLRDHAQACGFPTNMPPRLSHGLNFSREATNLHHSFLAEQSSPDLLTTTAICDIKTLDKAHGLHLDGSGDHSHNSGSFWSMMEDVDRDKVSNSLGSFNMKTGSDSLDSCSDEDHFMDDIDDSMLTTPQVEVGEVVSSFPNEISGSFWPDELYNSRTSTNVPWNKFQNRKNWGHESNNIVISPPNKSSSTTQSSAGTNGCSSLEGWTDSMTVKESGLSLESNKVYTSGSENGDKAPKCVENHENTSSTSGREGQRGVIRRPVTRRGNMLPKTKGFARIRAALIEESTPVESEVRREAEVVRQTRESDLGIGLQNSLATAPLSSLTPNLNKPAQSSRNDGIMVSTLSHNLEGFRERAVLKSRGKGFWEAFQDESSHSSPLLPSFPCASLSGINDDILLDSTSFSTASMLACQTTDHQSSSPSRSATPQSRTGSTAAELTYRLNRKRMRDYDFDLIDIKRRAVSPSMSTHNSPIIQSPMQRDNIAWGSRPSSKCGLNETGKQSGNSVPKWVGFQGVMDTNDGLMKMSIE</sequence>
<evidence type="ECO:0000313" key="3">
    <source>
        <dbReference type="Proteomes" id="UP000275772"/>
    </source>
</evidence>
<protein>
    <submittedName>
        <fullName evidence="2">Uncharacterized protein</fullName>
    </submittedName>
</protein>
<evidence type="ECO:0000256" key="1">
    <source>
        <dbReference type="SAM" id="MobiDB-lite"/>
    </source>
</evidence>